<name>A0ABS6HX66_MYCGD</name>
<protein>
    <submittedName>
        <fullName evidence="2">Uncharacterized protein</fullName>
    </submittedName>
</protein>
<evidence type="ECO:0000313" key="2">
    <source>
        <dbReference type="EMBL" id="MBU8827160.1"/>
    </source>
</evidence>
<gene>
    <name evidence="2" type="ORF">KL859_30330</name>
</gene>
<keyword evidence="3" id="KW-1185">Reference proteome</keyword>
<feature type="compositionally biased region" description="Polar residues" evidence="1">
    <location>
        <begin position="31"/>
        <end position="41"/>
    </location>
</feature>
<feature type="region of interest" description="Disordered" evidence="1">
    <location>
        <begin position="1"/>
        <end position="71"/>
    </location>
</feature>
<proteinExistence type="predicted"/>
<evidence type="ECO:0000256" key="1">
    <source>
        <dbReference type="SAM" id="MobiDB-lite"/>
    </source>
</evidence>
<dbReference type="Proteomes" id="UP000696413">
    <property type="component" value="Unassembled WGS sequence"/>
</dbReference>
<reference evidence="2 3" key="1">
    <citation type="submission" date="2021-05" db="EMBL/GenBank/DDBJ databases">
        <title>Draft Genome Sequences of Clinical Respiratory Isolates of Mycobacterium goodii Recovered in Ireland.</title>
        <authorList>
            <person name="Flanagan P.R."/>
            <person name="Mok S."/>
            <person name="Roycroft E."/>
            <person name="Rogers T.R."/>
            <person name="Fitzgibbon M."/>
        </authorList>
    </citation>
    <scope>NUCLEOTIDE SEQUENCE [LARGE SCALE GENOMIC DNA]</scope>
    <source>
        <strain evidence="2 3">14IE55</strain>
    </source>
</reference>
<accession>A0ABS6HX66</accession>
<comment type="caution">
    <text evidence="2">The sequence shown here is derived from an EMBL/GenBank/DDBJ whole genome shotgun (WGS) entry which is preliminary data.</text>
</comment>
<sequence>MTADDQPMAPPSTTPRNGGPETDPVAEPVARQQQMAQTQPVPTMPTDGAPGPADANPSARDHDKGGALFADDDRAGLRSRWDALQASFVDDPKKCVQEADGLVEEVVQRLTASFAEARSRLDEQWSQGQEASTEDLRLALQRYRDFFHRLLTV</sequence>
<organism evidence="2 3">
    <name type="scientific">Mycolicibacterium goodii</name>
    <name type="common">Mycobacterium goodii</name>
    <dbReference type="NCBI Taxonomy" id="134601"/>
    <lineage>
        <taxon>Bacteria</taxon>
        <taxon>Bacillati</taxon>
        <taxon>Actinomycetota</taxon>
        <taxon>Actinomycetes</taxon>
        <taxon>Mycobacteriales</taxon>
        <taxon>Mycobacteriaceae</taxon>
        <taxon>Mycolicibacterium</taxon>
    </lineage>
</organism>
<evidence type="ECO:0000313" key="3">
    <source>
        <dbReference type="Proteomes" id="UP000696413"/>
    </source>
</evidence>
<dbReference type="RefSeq" id="WP_073681136.1">
    <property type="nucleotide sequence ID" value="NZ_CP092364.2"/>
</dbReference>
<dbReference type="EMBL" id="JAHBOM010000037">
    <property type="protein sequence ID" value="MBU8827160.1"/>
    <property type="molecule type" value="Genomic_DNA"/>
</dbReference>
<feature type="compositionally biased region" description="Basic and acidic residues" evidence="1">
    <location>
        <begin position="59"/>
        <end position="71"/>
    </location>
</feature>